<dbReference type="OrthoDB" id="3236159at2"/>
<keyword evidence="4" id="KW-1185">Reference proteome</keyword>
<feature type="compositionally biased region" description="Basic and acidic residues" evidence="1">
    <location>
        <begin position="278"/>
        <end position="292"/>
    </location>
</feature>
<gene>
    <name evidence="3" type="ORF">BSTEL_1984</name>
</gene>
<name>A0A087DIA0_9BIFI</name>
<dbReference type="STRING" id="762211.BSTEL_1984"/>
<evidence type="ECO:0000313" key="3">
    <source>
        <dbReference type="EMBL" id="KFI95250.1"/>
    </source>
</evidence>
<dbReference type="EMBL" id="JGZP01000018">
    <property type="protein sequence ID" value="KFI95250.1"/>
    <property type="molecule type" value="Genomic_DNA"/>
</dbReference>
<keyword evidence="2" id="KW-1133">Transmembrane helix</keyword>
<dbReference type="GO" id="GO:0016301">
    <property type="term" value="F:kinase activity"/>
    <property type="evidence" value="ECO:0007669"/>
    <property type="project" value="UniProtKB-KW"/>
</dbReference>
<dbReference type="AlphaFoldDB" id="A0A087DIA0"/>
<sequence length="445" mass="46346">MTAKRGGSGGDAGGGVRRGDGNGDGRGGGGVDGDRGGGIAAVGRRVREILGWRCWTIPIALAALALSASQWRVELMGVQDWAWPKLLMQLVIVASTALFAVVPSASSVLTIAAYSIDVLLPDPYLESNGWCLAIALGYIAYRARVPLTIGVLGYLIGMKWLEMTAWSGGLALNMLVPLNSTYIAAVIIGLMARRQTELAALRRQAMRMRQVERNLDVAHQLHDATSGELTSISLMARLGIQDAASERQRELFADIVARAGEALEHVHRIIRILAEDGGSREAGGDARGESGVRADGGGVEGELGESGDSGAGRVGDRITGTGDTADMVAAVLRELTANIARYGGEGGRCYTLDVDASGRGVDIVQTNPMDGVGNIDESGNPSGIGAGWGGSVDQNIVGTPVALPQGHGLALLQHRVEACGGVMTVSAEAGVWRVRVHVPFAGAER</sequence>
<keyword evidence="3" id="KW-0418">Kinase</keyword>
<dbReference type="Gene3D" id="3.30.565.10">
    <property type="entry name" value="Histidine kinase-like ATPase, C-terminal domain"/>
    <property type="match status" value="1"/>
</dbReference>
<dbReference type="RefSeq" id="WP_034529806.1">
    <property type="nucleotide sequence ID" value="NZ_JGZP01000018.1"/>
</dbReference>
<feature type="compositionally biased region" description="Gly residues" evidence="1">
    <location>
        <begin position="1"/>
        <end position="16"/>
    </location>
</feature>
<feature type="transmembrane region" description="Helical" evidence="2">
    <location>
        <begin position="54"/>
        <end position="71"/>
    </location>
</feature>
<dbReference type="Proteomes" id="UP000029004">
    <property type="component" value="Unassembled WGS sequence"/>
</dbReference>
<feature type="region of interest" description="Disordered" evidence="1">
    <location>
        <begin position="278"/>
        <end position="319"/>
    </location>
</feature>
<keyword evidence="3" id="KW-0808">Transferase</keyword>
<reference evidence="3 4" key="1">
    <citation type="submission" date="2014-03" db="EMBL/GenBank/DDBJ databases">
        <title>Genomics of Bifidobacteria.</title>
        <authorList>
            <person name="Ventura M."/>
            <person name="Milani C."/>
            <person name="Lugli G.A."/>
        </authorList>
    </citation>
    <scope>NUCLEOTIDE SEQUENCE [LARGE SCALE GENOMIC DNA]</scope>
    <source>
        <strain evidence="3 4">DSM 23968</strain>
    </source>
</reference>
<comment type="caution">
    <text evidence="3">The sequence shown here is derived from an EMBL/GenBank/DDBJ whole genome shotgun (WGS) entry which is preliminary data.</text>
</comment>
<evidence type="ECO:0000256" key="1">
    <source>
        <dbReference type="SAM" id="MobiDB-lite"/>
    </source>
</evidence>
<feature type="region of interest" description="Disordered" evidence="1">
    <location>
        <begin position="1"/>
        <end position="32"/>
    </location>
</feature>
<keyword evidence="2" id="KW-0812">Transmembrane</keyword>
<dbReference type="eggNOG" id="COG4585">
    <property type="taxonomic scope" value="Bacteria"/>
</dbReference>
<feature type="transmembrane region" description="Helical" evidence="2">
    <location>
        <begin position="91"/>
        <end position="120"/>
    </location>
</feature>
<organism evidence="3 4">
    <name type="scientific">Bifidobacterium stellenboschense</name>
    <dbReference type="NCBI Taxonomy" id="762211"/>
    <lineage>
        <taxon>Bacteria</taxon>
        <taxon>Bacillati</taxon>
        <taxon>Actinomycetota</taxon>
        <taxon>Actinomycetes</taxon>
        <taxon>Bifidobacteriales</taxon>
        <taxon>Bifidobacteriaceae</taxon>
        <taxon>Bifidobacterium</taxon>
    </lineage>
</organism>
<dbReference type="InterPro" id="IPR036890">
    <property type="entry name" value="HATPase_C_sf"/>
</dbReference>
<keyword evidence="2" id="KW-0472">Membrane</keyword>
<proteinExistence type="predicted"/>
<evidence type="ECO:0000313" key="4">
    <source>
        <dbReference type="Proteomes" id="UP000029004"/>
    </source>
</evidence>
<accession>A0A087DIA0</accession>
<evidence type="ECO:0000256" key="2">
    <source>
        <dbReference type="SAM" id="Phobius"/>
    </source>
</evidence>
<feature type="transmembrane region" description="Helical" evidence="2">
    <location>
        <begin position="168"/>
        <end position="192"/>
    </location>
</feature>
<protein>
    <submittedName>
        <fullName evidence="3">Sensor histidine kinase</fullName>
    </submittedName>
</protein>